<dbReference type="PANTHER" id="PTHR30522">
    <property type="entry name" value="NUCLEOSIDE TRIPHOSPHATE PYROPHOSPHOHYDROLASE"/>
    <property type="match status" value="1"/>
</dbReference>
<dbReference type="PANTHER" id="PTHR30522:SF0">
    <property type="entry name" value="NUCLEOSIDE TRIPHOSPHATE PYROPHOSPHOHYDROLASE"/>
    <property type="match status" value="1"/>
</dbReference>
<dbReference type="STRING" id="493475.GARC_4433"/>
<dbReference type="InterPro" id="IPR048011">
    <property type="entry name" value="NTP-PPase_MazG-like_C"/>
</dbReference>
<reference evidence="6 7" key="1">
    <citation type="journal article" date="2017" name="Antonie Van Leeuwenhoek">
        <title>Rhizobium rhizosphaerae sp. nov., a novel species isolated from rice rhizosphere.</title>
        <authorList>
            <person name="Zhao J.J."/>
            <person name="Zhang J."/>
            <person name="Zhang R.J."/>
            <person name="Zhang C.W."/>
            <person name="Yin H.Q."/>
            <person name="Zhang X.X."/>
        </authorList>
    </citation>
    <scope>NUCLEOTIDE SEQUENCE [LARGE SCALE GENOMIC DNA]</scope>
    <source>
        <strain evidence="6 7">BSs20135</strain>
    </source>
</reference>
<proteinExistence type="inferred from homology"/>
<dbReference type="GO" id="GO:0046052">
    <property type="term" value="P:UTP catabolic process"/>
    <property type="evidence" value="ECO:0007669"/>
    <property type="project" value="TreeGrafter"/>
</dbReference>
<sequence>MSEDKSNNPQLERLLNIMQQLRDPKMGCPWDQKQNFESIVPHTIEETYELVDAILSGNMVDTKDELGDLLFQIVFYAQLAKEQGDFDFEDIAETISDKLIRRHPHVFQATAMKTDDELNQQWEKIKQLERESAGKTLDNSALANIPKGMTPLLRAQKIQKNCAKVGFDWTELPPVVDKIHEEIAEVLAEINVSKPDQQAVEEEIGDLLFAVVNLARHTSVNAETALIKANRKFEKRFRQVEQIIAHQGLSMENASLEQMEAAWQQVKGH</sequence>
<keyword evidence="6" id="KW-0378">Hydrolase</keyword>
<dbReference type="InterPro" id="IPR048015">
    <property type="entry name" value="NTP-PPase_MazG-like_N"/>
</dbReference>
<name>K6ZD92_9ALTE</name>
<dbReference type="InterPro" id="IPR004518">
    <property type="entry name" value="MazG-like_dom"/>
</dbReference>
<protein>
    <recommendedName>
        <fullName evidence="4">Nucleoside triphosphate pyrophosphohydrolase</fullName>
        <ecNumber evidence="3">3.6.1.8</ecNumber>
    </recommendedName>
</protein>
<dbReference type="NCBIfam" id="TIGR00444">
    <property type="entry name" value="mazG"/>
    <property type="match status" value="1"/>
</dbReference>
<evidence type="ECO:0000256" key="4">
    <source>
        <dbReference type="ARBA" id="ARBA00074799"/>
    </source>
</evidence>
<dbReference type="GO" id="GO:0046081">
    <property type="term" value="P:dUTP catabolic process"/>
    <property type="evidence" value="ECO:0007669"/>
    <property type="project" value="TreeGrafter"/>
</dbReference>
<dbReference type="EC" id="3.6.1.8" evidence="3"/>
<dbReference type="EMBL" id="BAEO01000062">
    <property type="protein sequence ID" value="GAC21375.1"/>
    <property type="molecule type" value="Genomic_DNA"/>
</dbReference>
<organism evidence="6 7">
    <name type="scientific">Paraglaciecola arctica BSs20135</name>
    <dbReference type="NCBI Taxonomy" id="493475"/>
    <lineage>
        <taxon>Bacteria</taxon>
        <taxon>Pseudomonadati</taxon>
        <taxon>Pseudomonadota</taxon>
        <taxon>Gammaproteobacteria</taxon>
        <taxon>Alteromonadales</taxon>
        <taxon>Alteromonadaceae</taxon>
        <taxon>Paraglaciecola</taxon>
    </lineage>
</organism>
<evidence type="ECO:0000259" key="5">
    <source>
        <dbReference type="Pfam" id="PF03819"/>
    </source>
</evidence>
<dbReference type="eggNOG" id="COG3956">
    <property type="taxonomic scope" value="Bacteria"/>
</dbReference>
<evidence type="ECO:0000256" key="2">
    <source>
        <dbReference type="ARBA" id="ARBA00061115"/>
    </source>
</evidence>
<keyword evidence="7" id="KW-1185">Reference proteome</keyword>
<evidence type="ECO:0000313" key="7">
    <source>
        <dbReference type="Proteomes" id="UP000006327"/>
    </source>
</evidence>
<dbReference type="SUPFAM" id="SSF101386">
    <property type="entry name" value="all-alpha NTP pyrophosphatases"/>
    <property type="match status" value="2"/>
</dbReference>
<dbReference type="GO" id="GO:0006950">
    <property type="term" value="P:response to stress"/>
    <property type="evidence" value="ECO:0007669"/>
    <property type="project" value="UniProtKB-ARBA"/>
</dbReference>
<dbReference type="NCBIfam" id="NF007113">
    <property type="entry name" value="PRK09562.1"/>
    <property type="match status" value="1"/>
</dbReference>
<dbReference type="GO" id="GO:0006203">
    <property type="term" value="P:dGTP catabolic process"/>
    <property type="evidence" value="ECO:0007669"/>
    <property type="project" value="TreeGrafter"/>
</dbReference>
<dbReference type="GO" id="GO:0047693">
    <property type="term" value="F:ATP diphosphatase activity"/>
    <property type="evidence" value="ECO:0007669"/>
    <property type="project" value="UniProtKB-EC"/>
</dbReference>
<comment type="catalytic activity">
    <reaction evidence="1">
        <text>ATP + H2O = AMP + diphosphate + H(+)</text>
        <dbReference type="Rhea" id="RHEA:14245"/>
        <dbReference type="ChEBI" id="CHEBI:15377"/>
        <dbReference type="ChEBI" id="CHEBI:15378"/>
        <dbReference type="ChEBI" id="CHEBI:30616"/>
        <dbReference type="ChEBI" id="CHEBI:33019"/>
        <dbReference type="ChEBI" id="CHEBI:456215"/>
        <dbReference type="EC" id="3.6.1.8"/>
    </reaction>
</comment>
<dbReference type="CDD" id="cd11529">
    <property type="entry name" value="NTP-PPase_MazG_Cterm"/>
    <property type="match status" value="1"/>
</dbReference>
<dbReference type="RefSeq" id="WP_007624258.1">
    <property type="nucleotide sequence ID" value="NZ_BAEO01000062.1"/>
</dbReference>
<feature type="domain" description="NTP pyrophosphohydrolase MazG-like" evidence="5">
    <location>
        <begin position="178"/>
        <end position="239"/>
    </location>
</feature>
<dbReference type="Proteomes" id="UP000006327">
    <property type="component" value="Unassembled WGS sequence"/>
</dbReference>
<dbReference type="Gene3D" id="1.10.287.1080">
    <property type="entry name" value="MazG-like"/>
    <property type="match status" value="2"/>
</dbReference>
<accession>K6ZD92</accession>
<dbReference type="FunFam" id="1.10.287.1080:FF:000001">
    <property type="entry name" value="Nucleoside triphosphate pyrophosphohydrolase"/>
    <property type="match status" value="1"/>
</dbReference>
<dbReference type="GO" id="GO:0046047">
    <property type="term" value="P:TTP catabolic process"/>
    <property type="evidence" value="ECO:0007669"/>
    <property type="project" value="TreeGrafter"/>
</dbReference>
<dbReference type="InterPro" id="IPR011551">
    <property type="entry name" value="NTP_PyrPHydrolase_MazG"/>
</dbReference>
<evidence type="ECO:0000256" key="1">
    <source>
        <dbReference type="ARBA" id="ARBA00052141"/>
    </source>
</evidence>
<dbReference type="Pfam" id="PF03819">
    <property type="entry name" value="MazG"/>
    <property type="match status" value="2"/>
</dbReference>
<comment type="similarity">
    <text evidence="2">Belongs to the nucleoside triphosphate pyrophosphohydrolase family.</text>
</comment>
<dbReference type="CDD" id="cd11528">
    <property type="entry name" value="NTP-PPase_MazG_Nterm"/>
    <property type="match status" value="1"/>
</dbReference>
<feature type="domain" description="NTP pyrophosphohydrolase MazG-like" evidence="5">
    <location>
        <begin position="34"/>
        <end position="107"/>
    </location>
</feature>
<dbReference type="GO" id="GO:0046076">
    <property type="term" value="P:dTTP catabolic process"/>
    <property type="evidence" value="ECO:0007669"/>
    <property type="project" value="TreeGrafter"/>
</dbReference>
<gene>
    <name evidence="6" type="ORF">GARC_4433</name>
</gene>
<evidence type="ECO:0000256" key="3">
    <source>
        <dbReference type="ARBA" id="ARBA00066372"/>
    </source>
</evidence>
<dbReference type="FunFam" id="1.10.287.1080:FF:000003">
    <property type="entry name" value="Nucleoside triphosphate pyrophosphohydrolase"/>
    <property type="match status" value="1"/>
</dbReference>
<evidence type="ECO:0000313" key="6">
    <source>
        <dbReference type="EMBL" id="GAC21375.1"/>
    </source>
</evidence>
<comment type="caution">
    <text evidence="6">The sequence shown here is derived from an EMBL/GenBank/DDBJ whole genome shotgun (WGS) entry which is preliminary data.</text>
</comment>
<dbReference type="AlphaFoldDB" id="K6ZD92"/>
<dbReference type="GO" id="GO:0046061">
    <property type="term" value="P:dATP catabolic process"/>
    <property type="evidence" value="ECO:0007669"/>
    <property type="project" value="TreeGrafter"/>
</dbReference>